<dbReference type="EMBL" id="QAOG01000008">
    <property type="protein sequence ID" value="PTQ58543.1"/>
    <property type="molecule type" value="Genomic_DNA"/>
</dbReference>
<reference evidence="4 5" key="1">
    <citation type="submission" date="2018-04" db="EMBL/GenBank/DDBJ databases">
        <title>Genomic Encyclopedia of Type Strains, Phase III (KMG-III): the genomes of soil and plant-associated and newly described type strains.</title>
        <authorList>
            <person name="Whitman W."/>
        </authorList>
    </citation>
    <scope>NUCLEOTIDE SEQUENCE [LARGE SCALE GENOMIC DNA]</scope>
    <source>
        <strain evidence="4 5">MA101b</strain>
    </source>
</reference>
<dbReference type="InterPro" id="IPR029058">
    <property type="entry name" value="AB_hydrolase_fold"/>
</dbReference>
<dbReference type="Pfam" id="PF20434">
    <property type="entry name" value="BD-FAE"/>
    <property type="match status" value="1"/>
</dbReference>
<name>A0A2T5GGW0_9SPHN</name>
<feature type="region of interest" description="Disordered" evidence="2">
    <location>
        <begin position="23"/>
        <end position="55"/>
    </location>
</feature>
<dbReference type="SUPFAM" id="SSF53474">
    <property type="entry name" value="alpha/beta-Hydrolases"/>
    <property type="match status" value="1"/>
</dbReference>
<proteinExistence type="predicted"/>
<sequence length="330" mass="34742">MIDRRHALLGTLAAGLSVGVHAQAPPPARIGRRRPRQPDPTETIELWPDGAPGSPSRLPIEVVEDRATGDAVADRAVHGIARPRMVVFRPARPNGSAALVMPGGGYARIVVDREGYEIARWLADRGWTVFVLFYRLPGDGWAAGPDVALSDAQRGLRLVRSSATRFGIHPDRVAAMGFSAGGHVCGDLATRFAQPIYAPVDAADRVSARPDVAALLYAVQSMALPLAHPGSRALLLGPSPTPALERAHSTAANVTSATPPCFLVHAEDDRSVAVDNSLAFRAAAIKAGVAVETHLFAAGGHGFGLSRAVGKPAASWPILFEDWCRAQGLG</sequence>
<evidence type="ECO:0000313" key="4">
    <source>
        <dbReference type="EMBL" id="PTQ58543.1"/>
    </source>
</evidence>
<feature type="domain" description="BD-FAE-like" evidence="3">
    <location>
        <begin position="102"/>
        <end position="281"/>
    </location>
</feature>
<keyword evidence="1" id="KW-0378">Hydrolase</keyword>
<dbReference type="PANTHER" id="PTHR48081">
    <property type="entry name" value="AB HYDROLASE SUPERFAMILY PROTEIN C4A8.06C"/>
    <property type="match status" value="1"/>
</dbReference>
<dbReference type="InterPro" id="IPR050300">
    <property type="entry name" value="GDXG_lipolytic_enzyme"/>
</dbReference>
<dbReference type="AlphaFoldDB" id="A0A2T5GGW0"/>
<dbReference type="InterPro" id="IPR049492">
    <property type="entry name" value="BD-FAE-like_dom"/>
</dbReference>
<evidence type="ECO:0000256" key="2">
    <source>
        <dbReference type="SAM" id="MobiDB-lite"/>
    </source>
</evidence>
<organism evidence="4 5">
    <name type="scientific">Sphingomonas aurantiaca</name>
    <dbReference type="NCBI Taxonomy" id="185949"/>
    <lineage>
        <taxon>Bacteria</taxon>
        <taxon>Pseudomonadati</taxon>
        <taxon>Pseudomonadota</taxon>
        <taxon>Alphaproteobacteria</taxon>
        <taxon>Sphingomonadales</taxon>
        <taxon>Sphingomonadaceae</taxon>
        <taxon>Sphingomonas</taxon>
    </lineage>
</organism>
<dbReference type="Proteomes" id="UP000244189">
    <property type="component" value="Unassembled WGS sequence"/>
</dbReference>
<gene>
    <name evidence="4" type="ORF">C8J26_3846</name>
</gene>
<protein>
    <submittedName>
        <fullName evidence="4">Acetyl esterase/lipase</fullName>
    </submittedName>
</protein>
<accession>A0A2T5GGW0</accession>
<comment type="caution">
    <text evidence="4">The sequence shown here is derived from an EMBL/GenBank/DDBJ whole genome shotgun (WGS) entry which is preliminary data.</text>
</comment>
<dbReference type="Gene3D" id="3.40.50.1820">
    <property type="entry name" value="alpha/beta hydrolase"/>
    <property type="match status" value="1"/>
</dbReference>
<keyword evidence="5" id="KW-1185">Reference proteome</keyword>
<dbReference type="GO" id="GO:0016787">
    <property type="term" value="F:hydrolase activity"/>
    <property type="evidence" value="ECO:0007669"/>
    <property type="project" value="UniProtKB-KW"/>
</dbReference>
<evidence type="ECO:0000259" key="3">
    <source>
        <dbReference type="Pfam" id="PF20434"/>
    </source>
</evidence>
<dbReference type="PANTHER" id="PTHR48081:SF6">
    <property type="entry name" value="PEPTIDASE S9 PROLYL OLIGOPEPTIDASE CATALYTIC DOMAIN-CONTAINING PROTEIN"/>
    <property type="match status" value="1"/>
</dbReference>
<evidence type="ECO:0000256" key="1">
    <source>
        <dbReference type="ARBA" id="ARBA00022801"/>
    </source>
</evidence>
<dbReference type="RefSeq" id="WP_107959834.1">
    <property type="nucleotide sequence ID" value="NZ_QAOG01000008.1"/>
</dbReference>
<evidence type="ECO:0000313" key="5">
    <source>
        <dbReference type="Proteomes" id="UP000244189"/>
    </source>
</evidence>